<dbReference type="Gene3D" id="1.10.4100.10">
    <property type="entry name" value="2-methylcitrate dehydratase PrpD"/>
    <property type="match status" value="1"/>
</dbReference>
<protein>
    <submittedName>
        <fullName evidence="4">MmgE/PrpD family protein</fullName>
    </submittedName>
</protein>
<dbReference type="GO" id="GO:0016829">
    <property type="term" value="F:lyase activity"/>
    <property type="evidence" value="ECO:0007669"/>
    <property type="project" value="InterPro"/>
</dbReference>
<organism evidence="4 5">
    <name type="scientific">Pollutimonas subterranea</name>
    <dbReference type="NCBI Taxonomy" id="2045210"/>
    <lineage>
        <taxon>Bacteria</taxon>
        <taxon>Pseudomonadati</taxon>
        <taxon>Pseudomonadota</taxon>
        <taxon>Betaproteobacteria</taxon>
        <taxon>Burkholderiales</taxon>
        <taxon>Alcaligenaceae</taxon>
        <taxon>Pollutimonas</taxon>
    </lineage>
</organism>
<comment type="caution">
    <text evidence="4">The sequence shown here is derived from an EMBL/GenBank/DDBJ whole genome shotgun (WGS) entry which is preliminary data.</text>
</comment>
<feature type="domain" description="MmgE/PrpD C-terminal" evidence="3">
    <location>
        <begin position="300"/>
        <end position="446"/>
    </location>
</feature>
<dbReference type="Gene3D" id="3.30.1330.120">
    <property type="entry name" value="2-methylcitrate dehydratase PrpD"/>
    <property type="match status" value="1"/>
</dbReference>
<dbReference type="Pfam" id="PF19305">
    <property type="entry name" value="MmgE_PrpD_C"/>
    <property type="match status" value="1"/>
</dbReference>
<gene>
    <name evidence="4" type="ORF">CR159_13750</name>
</gene>
<dbReference type="InterPro" id="IPR045337">
    <property type="entry name" value="MmgE_PrpD_C"/>
</dbReference>
<dbReference type="Pfam" id="PF03972">
    <property type="entry name" value="MmgE_PrpD_N"/>
    <property type="match status" value="1"/>
</dbReference>
<accession>A0A2N4U2W7</accession>
<reference evidence="4 5" key="1">
    <citation type="submission" date="2017-10" db="EMBL/GenBank/DDBJ databases">
        <title>Two draft genome sequences of Pusillimonas sp. strains isolated from a nitrate- and radionuclide-contaminated groundwater in Russia.</title>
        <authorList>
            <person name="Grouzdev D.S."/>
            <person name="Tourova T.P."/>
            <person name="Goeva M.A."/>
            <person name="Babich T.L."/>
            <person name="Sokolova D.S."/>
            <person name="Abdullin R."/>
            <person name="Poltaraus A.B."/>
            <person name="Toshchakov S.V."/>
            <person name="Nazina T.N."/>
        </authorList>
    </citation>
    <scope>NUCLEOTIDE SEQUENCE [LARGE SCALE GENOMIC DNA]</scope>
    <source>
        <strain evidence="4 5">JR1/69-3-13</strain>
    </source>
</reference>
<dbReference type="InterPro" id="IPR042183">
    <property type="entry name" value="MmgE/PrpD_sf_1"/>
</dbReference>
<sequence length="482" mass="52042">MAYRSPNSRGAGFYEERSRPFMSTCHSDEQAMRSISYRIADFLLGFDERALAAAHFNQTARAVIDTVSVAYAGRREPAAITMLDYLGGRRAVHETVAWGTRERLPLEEAALYNGTAGHVLDFDDVTSPMRGHPSIALLPALLALSDAYDKTGAQLTAAFVAGFEVMIKLAKSMVGDHYAKGWHSTASVGTLGATAACAHLLNLDRKQIANALGLAVAQSGGTRANFGTMAKSFQAGNCGAAAVRSVLLAQKGFDSSPMAVNGSYGYMSLYANGEDLHAQMDTLGSGSLEIIDSGLEIKKYPLCYATHRTIDGVLDLKSEHGLALEQIDHVDVTCNHRAMVPLIHPRPQTGLEAKFSMHYAVAAAIHDGYVKLVSFTDEAVRRPSIQQFFEKVHAREDNGAASPRWNRIMISTKSGQTLEKMVTQLRGGPDSPLTESELLEKAADCFVHGGCQASPETFFDTAFAMQRIRVRDILSACPAASC</sequence>
<comment type="similarity">
    <text evidence="1">Belongs to the PrpD family.</text>
</comment>
<evidence type="ECO:0000313" key="4">
    <source>
        <dbReference type="EMBL" id="PLC49359.1"/>
    </source>
</evidence>
<keyword evidence="5" id="KW-1185">Reference proteome</keyword>
<dbReference type="InterPro" id="IPR042188">
    <property type="entry name" value="MmgE/PrpD_sf_2"/>
</dbReference>
<name>A0A2N4U2W7_9BURK</name>
<dbReference type="SUPFAM" id="SSF103378">
    <property type="entry name" value="2-methylcitrate dehydratase PrpD"/>
    <property type="match status" value="1"/>
</dbReference>
<dbReference type="InterPro" id="IPR036148">
    <property type="entry name" value="MmgE/PrpD_sf"/>
</dbReference>
<proteinExistence type="inferred from homology"/>
<dbReference type="EMBL" id="PDNW01000011">
    <property type="protein sequence ID" value="PLC49359.1"/>
    <property type="molecule type" value="Genomic_DNA"/>
</dbReference>
<dbReference type="InterPro" id="IPR005656">
    <property type="entry name" value="MmgE_PrpD"/>
</dbReference>
<evidence type="ECO:0000259" key="3">
    <source>
        <dbReference type="Pfam" id="PF19305"/>
    </source>
</evidence>
<dbReference type="InterPro" id="IPR045336">
    <property type="entry name" value="MmgE_PrpD_N"/>
</dbReference>
<feature type="domain" description="MmgE/PrpD N-terminal" evidence="2">
    <location>
        <begin position="38"/>
        <end position="277"/>
    </location>
</feature>
<dbReference type="PANTHER" id="PTHR16943:SF8">
    <property type="entry name" value="2-METHYLCITRATE DEHYDRATASE"/>
    <property type="match status" value="1"/>
</dbReference>
<evidence type="ECO:0000256" key="1">
    <source>
        <dbReference type="ARBA" id="ARBA00006174"/>
    </source>
</evidence>
<evidence type="ECO:0000313" key="5">
    <source>
        <dbReference type="Proteomes" id="UP000234190"/>
    </source>
</evidence>
<evidence type="ECO:0000259" key="2">
    <source>
        <dbReference type="Pfam" id="PF03972"/>
    </source>
</evidence>
<dbReference type="AlphaFoldDB" id="A0A2N4U2W7"/>
<dbReference type="PANTHER" id="PTHR16943">
    <property type="entry name" value="2-METHYLCITRATE DEHYDRATASE-RELATED"/>
    <property type="match status" value="1"/>
</dbReference>
<dbReference type="Proteomes" id="UP000234190">
    <property type="component" value="Unassembled WGS sequence"/>
</dbReference>